<protein>
    <recommendedName>
        <fullName evidence="2">Band 7 domain-containing protein</fullName>
    </recommendedName>
</protein>
<keyword evidence="1" id="KW-0472">Membrane</keyword>
<dbReference type="Pfam" id="PF01145">
    <property type="entry name" value="Band_7"/>
    <property type="match status" value="1"/>
</dbReference>
<dbReference type="AlphaFoldDB" id="A0A0M0BNN5"/>
<keyword evidence="1" id="KW-0812">Transmembrane</keyword>
<dbReference type="Gene3D" id="3.30.479.30">
    <property type="entry name" value="Band 7 domain"/>
    <property type="match status" value="1"/>
</dbReference>
<dbReference type="PRINTS" id="PR00679">
    <property type="entry name" value="PROHIBITIN"/>
</dbReference>
<gene>
    <name evidence="3" type="ORF">AC482_04400</name>
</gene>
<feature type="domain" description="Band 7" evidence="2">
    <location>
        <begin position="34"/>
        <end position="194"/>
    </location>
</feature>
<dbReference type="Proteomes" id="UP000037210">
    <property type="component" value="Unassembled WGS sequence"/>
</dbReference>
<dbReference type="PANTHER" id="PTHR23222">
    <property type="entry name" value="PROHIBITIN"/>
    <property type="match status" value="1"/>
</dbReference>
<dbReference type="InterPro" id="IPR000163">
    <property type="entry name" value="Prohibitin"/>
</dbReference>
<evidence type="ECO:0000313" key="3">
    <source>
        <dbReference type="EMBL" id="KON30202.1"/>
    </source>
</evidence>
<keyword evidence="1" id="KW-1133">Transmembrane helix</keyword>
<dbReference type="SMART" id="SM00244">
    <property type="entry name" value="PHB"/>
    <property type="match status" value="1"/>
</dbReference>
<evidence type="ECO:0000256" key="1">
    <source>
        <dbReference type="SAM" id="Phobius"/>
    </source>
</evidence>
<reference evidence="3 4" key="1">
    <citation type="submission" date="2015-06" db="EMBL/GenBank/DDBJ databases">
        <title>New insights into the roles of widespread benthic archaea in carbon and nitrogen cycling.</title>
        <authorList>
            <person name="Lazar C.S."/>
            <person name="Baker B.J."/>
            <person name="Seitz K.W."/>
            <person name="Hyde A.S."/>
            <person name="Dick G.J."/>
            <person name="Hinrichs K.-U."/>
            <person name="Teske A.P."/>
        </authorList>
    </citation>
    <scope>NUCLEOTIDE SEQUENCE [LARGE SCALE GENOMIC DNA]</scope>
    <source>
        <strain evidence="3">DG-45</strain>
    </source>
</reference>
<dbReference type="InterPro" id="IPR001107">
    <property type="entry name" value="Band_7"/>
</dbReference>
<dbReference type="GO" id="GO:0016020">
    <property type="term" value="C:membrane"/>
    <property type="evidence" value="ECO:0007669"/>
    <property type="project" value="InterPro"/>
</dbReference>
<evidence type="ECO:0000259" key="2">
    <source>
        <dbReference type="SMART" id="SM00244"/>
    </source>
</evidence>
<dbReference type="PANTHER" id="PTHR23222:SF0">
    <property type="entry name" value="PROHIBITIN 1"/>
    <property type="match status" value="1"/>
</dbReference>
<dbReference type="CDD" id="cd03401">
    <property type="entry name" value="SPFH_prohibitin"/>
    <property type="match status" value="1"/>
</dbReference>
<dbReference type="SUPFAM" id="SSF117892">
    <property type="entry name" value="Band 7/SPFH domain"/>
    <property type="match status" value="1"/>
</dbReference>
<dbReference type="InterPro" id="IPR036013">
    <property type="entry name" value="Band_7/SPFH_dom_sf"/>
</dbReference>
<sequence length="307" mass="34334">MRMFEERPRVPVRHIPLIVGLIIVAIIVVTVAGGVYVTVPAGYRGIVLTWGKPTGVFDEGLHFKMPIMQSVELMNVQIQKAESSESTASKDLQEVTTTIAVNYKLNPNQVLEIYRTLRQDYADRVIKPNIEESLKAVSAEFTAEELITKRAQLKVRFDDTLQERLNVFGIDVIAVSITDFQFSRSFNDAIEAKVTAEQRALEAKNKLKQVEYEAQQRVIEAEAERNATITRAMGEAEALLIAKRAEAQAALIEANATARVILLISSQMNPEYAQFKWLEEWDGKLPLFLGGEGQGILVDLSSLQEAR</sequence>
<name>A0A0M0BNN5_9ARCH</name>
<evidence type="ECO:0000313" key="4">
    <source>
        <dbReference type="Proteomes" id="UP000037210"/>
    </source>
</evidence>
<feature type="transmembrane region" description="Helical" evidence="1">
    <location>
        <begin position="12"/>
        <end position="37"/>
    </location>
</feature>
<accession>A0A0M0BNN5</accession>
<proteinExistence type="predicted"/>
<comment type="caution">
    <text evidence="3">The sequence shown here is derived from an EMBL/GenBank/DDBJ whole genome shotgun (WGS) entry which is preliminary data.</text>
</comment>
<organism evidence="3 4">
    <name type="scientific">miscellaneous Crenarchaeota group-15 archaeon DG-45</name>
    <dbReference type="NCBI Taxonomy" id="1685127"/>
    <lineage>
        <taxon>Archaea</taxon>
        <taxon>Candidatus Bathyarchaeota</taxon>
        <taxon>MCG-15</taxon>
    </lineage>
</organism>
<dbReference type="EMBL" id="LFWZ01000037">
    <property type="protein sequence ID" value="KON30202.1"/>
    <property type="molecule type" value="Genomic_DNA"/>
</dbReference>